<evidence type="ECO:0000313" key="3">
    <source>
        <dbReference type="Proteomes" id="UP001501470"/>
    </source>
</evidence>
<reference evidence="2 3" key="1">
    <citation type="journal article" date="2019" name="Int. J. Syst. Evol. Microbiol.">
        <title>The Global Catalogue of Microorganisms (GCM) 10K type strain sequencing project: providing services to taxonomists for standard genome sequencing and annotation.</title>
        <authorList>
            <consortium name="The Broad Institute Genomics Platform"/>
            <consortium name="The Broad Institute Genome Sequencing Center for Infectious Disease"/>
            <person name="Wu L."/>
            <person name="Ma J."/>
        </authorList>
    </citation>
    <scope>NUCLEOTIDE SEQUENCE [LARGE SCALE GENOMIC DNA]</scope>
    <source>
        <strain evidence="2 3">JCM 15933</strain>
    </source>
</reference>
<dbReference type="Gene3D" id="3.40.50.10540">
    <property type="entry name" value="Crotonobetainyl-coa:carnitine coa-transferase, domain 1"/>
    <property type="match status" value="1"/>
</dbReference>
<comment type="caution">
    <text evidence="2">The sequence shown here is derived from an EMBL/GenBank/DDBJ whole genome shotgun (WGS) entry which is preliminary data.</text>
</comment>
<organism evidence="2 3">
    <name type="scientific">Dactylosporangium maewongense</name>
    <dbReference type="NCBI Taxonomy" id="634393"/>
    <lineage>
        <taxon>Bacteria</taxon>
        <taxon>Bacillati</taxon>
        <taxon>Actinomycetota</taxon>
        <taxon>Actinomycetes</taxon>
        <taxon>Micromonosporales</taxon>
        <taxon>Micromonosporaceae</taxon>
        <taxon>Dactylosporangium</taxon>
    </lineage>
</organism>
<name>A0ABN2CYP4_9ACTN</name>
<keyword evidence="1 2" id="KW-0808">Transferase</keyword>
<dbReference type="Proteomes" id="UP001501470">
    <property type="component" value="Unassembled WGS sequence"/>
</dbReference>
<dbReference type="InterPro" id="IPR003673">
    <property type="entry name" value="CoA-Trfase_fam_III"/>
</dbReference>
<dbReference type="InterPro" id="IPR023606">
    <property type="entry name" value="CoA-Trfase_III_dom_1_sf"/>
</dbReference>
<accession>A0ABN2CYP4</accession>
<sequence>MSGVRVLELGSFIAGPFAGQLLADYGAEVIKIEPPTGGDPMRRWGVVQDGQSLWWPAIARNKKSVALDLRDPDGQAVLRALAARCDVVLENFRPGTLDAWGLGYQTLADINPGIIVVHVSGLGQTGPRSREAGFGSIGEAMGGIRFTTGDAGSRPARTGISLGDSLAALFAVVGTSTALVERAASGRGQEVDVAIYEAVAALMESTMVDYERAGTLRTRTGSVLPGVAPSNVYRTADGADIAIAGNADAVYRRLCDAMGRPELATDPRFDDHEARGRNSAVLDEEIERWTTSLPAPDLLRILADNGVPAGKIYTAADMVTDAHYAARQMVLRPETAGGTAGPMAGIVPKFSRTPGEVSAVGPRLGEHTRAVLDELAGVDGKAWDDLLQRGIVAQ</sequence>
<keyword evidence="3" id="KW-1185">Reference proteome</keyword>
<proteinExistence type="predicted"/>
<dbReference type="GO" id="GO:0016740">
    <property type="term" value="F:transferase activity"/>
    <property type="evidence" value="ECO:0007669"/>
    <property type="project" value="UniProtKB-KW"/>
</dbReference>
<gene>
    <name evidence="2" type="ORF">GCM10009827_104400</name>
</gene>
<evidence type="ECO:0000256" key="1">
    <source>
        <dbReference type="ARBA" id="ARBA00022679"/>
    </source>
</evidence>
<protein>
    <submittedName>
        <fullName evidence="2">CoA transferase</fullName>
    </submittedName>
</protein>
<dbReference type="Gene3D" id="3.30.1540.10">
    <property type="entry name" value="formyl-coa transferase, domain 3"/>
    <property type="match status" value="1"/>
</dbReference>
<dbReference type="SUPFAM" id="SSF89796">
    <property type="entry name" value="CoA-transferase family III (CaiB/BaiF)"/>
    <property type="match status" value="1"/>
</dbReference>
<dbReference type="InterPro" id="IPR050483">
    <property type="entry name" value="CoA-transferase_III_domain"/>
</dbReference>
<dbReference type="PANTHER" id="PTHR48207">
    <property type="entry name" value="SUCCINATE--HYDROXYMETHYLGLUTARATE COA-TRANSFERASE"/>
    <property type="match status" value="1"/>
</dbReference>
<dbReference type="PANTHER" id="PTHR48207:SF3">
    <property type="entry name" value="SUCCINATE--HYDROXYMETHYLGLUTARATE COA-TRANSFERASE"/>
    <property type="match status" value="1"/>
</dbReference>
<dbReference type="InterPro" id="IPR044855">
    <property type="entry name" value="CoA-Trfase_III_dom3_sf"/>
</dbReference>
<dbReference type="Pfam" id="PF02515">
    <property type="entry name" value="CoA_transf_3"/>
    <property type="match status" value="1"/>
</dbReference>
<evidence type="ECO:0000313" key="2">
    <source>
        <dbReference type="EMBL" id="GAA1565831.1"/>
    </source>
</evidence>
<dbReference type="EMBL" id="BAAAQD010000036">
    <property type="protein sequence ID" value="GAA1565831.1"/>
    <property type="molecule type" value="Genomic_DNA"/>
</dbReference>